<feature type="transmembrane region" description="Helical" evidence="1">
    <location>
        <begin position="96"/>
        <end position="116"/>
    </location>
</feature>
<dbReference type="HOGENOM" id="CLU_2082709_0_0_10"/>
<dbReference type="PATRIC" id="fig|702438.4.peg.2231"/>
<name>G1WEG3_9BACT</name>
<keyword evidence="1" id="KW-0812">Transmembrane</keyword>
<dbReference type="Proteomes" id="UP000005141">
    <property type="component" value="Unassembled WGS sequence"/>
</dbReference>
<accession>G1WEG3</accession>
<feature type="transmembrane region" description="Helical" evidence="1">
    <location>
        <begin position="68"/>
        <end position="89"/>
    </location>
</feature>
<dbReference type="EMBL" id="ADGI01000062">
    <property type="protein sequence ID" value="EGV29383.1"/>
    <property type="molecule type" value="Genomic_DNA"/>
</dbReference>
<gene>
    <name evidence="2" type="ORF">HMPREF9431_02135</name>
</gene>
<comment type="caution">
    <text evidence="2">The sequence shown here is derived from an EMBL/GenBank/DDBJ whole genome shotgun (WGS) entry which is preliminary data.</text>
</comment>
<feature type="transmembrane region" description="Helical" evidence="1">
    <location>
        <begin position="35"/>
        <end position="56"/>
    </location>
</feature>
<keyword evidence="1" id="KW-1133">Transmembrane helix</keyword>
<organism evidence="2 3">
    <name type="scientific">Segatella oulorum F0390</name>
    <dbReference type="NCBI Taxonomy" id="702438"/>
    <lineage>
        <taxon>Bacteria</taxon>
        <taxon>Pseudomonadati</taxon>
        <taxon>Bacteroidota</taxon>
        <taxon>Bacteroidia</taxon>
        <taxon>Bacteroidales</taxon>
        <taxon>Prevotellaceae</taxon>
        <taxon>Segatella</taxon>
    </lineage>
</organism>
<reference evidence="2 3" key="1">
    <citation type="submission" date="2011-07" db="EMBL/GenBank/DDBJ databases">
        <title>The Genome Sequence of Prevotella oulorum F0390.</title>
        <authorList>
            <consortium name="The Broad Institute Genome Sequencing Platform"/>
            <consortium name="The Broad Institute Genome Sequencing Center for Infectious Disease"/>
            <person name="Earl A."/>
            <person name="Ward D."/>
            <person name="Feldgarden M."/>
            <person name="Gevers D."/>
            <person name="Izard J."/>
            <person name="Ganesan A."/>
            <person name="Baranova O.V."/>
            <person name="Blanton J.M."/>
            <person name="Tanner A.C."/>
            <person name="Dewhirst F.E."/>
            <person name="Young S.K."/>
            <person name="Zeng Q."/>
            <person name="Gargeya S."/>
            <person name="Fitzgerald M."/>
            <person name="Haas B."/>
            <person name="Abouelleil A."/>
            <person name="Alvarado L."/>
            <person name="Arachchi H.M."/>
            <person name="Berlin A."/>
            <person name="Brown A."/>
            <person name="Chapman S.B."/>
            <person name="Chen Z."/>
            <person name="Dunbar C."/>
            <person name="Freedman E."/>
            <person name="Gearin G."/>
            <person name="Gellesch M."/>
            <person name="Goldberg J."/>
            <person name="Griggs A."/>
            <person name="Gujja S."/>
            <person name="Heiman D."/>
            <person name="Howarth C."/>
            <person name="Larson L."/>
            <person name="Lui A."/>
            <person name="MacDonald P.J.P."/>
            <person name="Mehta T."/>
            <person name="Montmayeur A."/>
            <person name="Murphy C."/>
            <person name="Neiman D."/>
            <person name="Pearson M."/>
            <person name="Priest M."/>
            <person name="Roberts A."/>
            <person name="Saif S."/>
            <person name="Shea T."/>
            <person name="Shenoy N."/>
            <person name="Sisk P."/>
            <person name="Stolte C."/>
            <person name="Sykes S."/>
            <person name="Wortman J."/>
            <person name="Nusbaum C."/>
            <person name="Birren B."/>
        </authorList>
    </citation>
    <scope>NUCLEOTIDE SEQUENCE [LARGE SCALE GENOMIC DNA]</scope>
    <source>
        <strain evidence="2 3">F0390</strain>
    </source>
</reference>
<evidence type="ECO:0000313" key="3">
    <source>
        <dbReference type="Proteomes" id="UP000005141"/>
    </source>
</evidence>
<proteinExistence type="predicted"/>
<dbReference type="AlphaFoldDB" id="G1WEG3"/>
<keyword evidence="1" id="KW-0472">Membrane</keyword>
<keyword evidence="3" id="KW-1185">Reference proteome</keyword>
<evidence type="ECO:0000256" key="1">
    <source>
        <dbReference type="SAM" id="Phobius"/>
    </source>
</evidence>
<protein>
    <submittedName>
        <fullName evidence="2">Uncharacterized protein</fullName>
    </submittedName>
</protein>
<feature type="transmembrane region" description="Helical" evidence="1">
    <location>
        <begin position="6"/>
        <end position="26"/>
    </location>
</feature>
<sequence>MYAHMELIYFFLVVDLLPLGLFLWIFRHLPPKEQLAALSPLLLQLPMLLVCGIFDGESLLFAFRFGLFIPYLFLNAITLSGAFSAALCYRRQCTSNAMVLICCNFFFLLMGTALLMQ</sequence>
<evidence type="ECO:0000313" key="2">
    <source>
        <dbReference type="EMBL" id="EGV29383.1"/>
    </source>
</evidence>